<dbReference type="InterPro" id="IPR001387">
    <property type="entry name" value="Cro/C1-type_HTH"/>
</dbReference>
<gene>
    <name evidence="3" type="ORF">BEI61_06015</name>
</gene>
<dbReference type="RefSeq" id="WP_081331463.1">
    <property type="nucleotide sequence ID" value="NZ_MCGH01000005.1"/>
</dbReference>
<dbReference type="Proteomes" id="UP000094067">
    <property type="component" value="Unassembled WGS sequence"/>
</dbReference>
<dbReference type="PROSITE" id="PS50943">
    <property type="entry name" value="HTH_CROC1"/>
    <property type="match status" value="1"/>
</dbReference>
<evidence type="ECO:0000256" key="1">
    <source>
        <dbReference type="ARBA" id="ARBA00023125"/>
    </source>
</evidence>
<organism evidence="3 4">
    <name type="scientific">Eisenbergiella tayi</name>
    <dbReference type="NCBI Taxonomy" id="1432052"/>
    <lineage>
        <taxon>Bacteria</taxon>
        <taxon>Bacillati</taxon>
        <taxon>Bacillota</taxon>
        <taxon>Clostridia</taxon>
        <taxon>Lachnospirales</taxon>
        <taxon>Lachnospiraceae</taxon>
        <taxon>Eisenbergiella</taxon>
    </lineage>
</organism>
<dbReference type="InterPro" id="IPR010982">
    <property type="entry name" value="Lambda_DNA-bd_dom_sf"/>
</dbReference>
<comment type="caution">
    <text evidence="3">The sequence shown here is derived from an EMBL/GenBank/DDBJ whole genome shotgun (WGS) entry which is preliminary data.</text>
</comment>
<keyword evidence="1" id="KW-0238">DNA-binding</keyword>
<name>A0A1E3A1D3_9FIRM</name>
<evidence type="ECO:0000313" key="4">
    <source>
        <dbReference type="Proteomes" id="UP000094067"/>
    </source>
</evidence>
<sequence length="237" mass="27655">MSFGKNLQFLRKMHNSMTQEELAERMGVSRQTISKWESETAYPEMEKAFELCQFFSCSMDRLFRENMNMENEAYSPVRIEELEAFRMVRYAVISHDPESDALNHMKRWAEENGISGSWGRVNRIIGWDFPYLSQEQVNVFHMHGYAAACILPEDFTPSCKDMEAVAQEKEKYAVITITEPFNNPFELIPNAYKTIMSYMEVNGIKHKPDGKCLPCFESEYEKDGVSYMDIYVTVDMN</sequence>
<dbReference type="Gene3D" id="3.20.80.10">
    <property type="entry name" value="Regulatory factor, effector binding domain"/>
    <property type="match status" value="1"/>
</dbReference>
<evidence type="ECO:0000313" key="3">
    <source>
        <dbReference type="EMBL" id="ODM02016.1"/>
    </source>
</evidence>
<protein>
    <submittedName>
        <fullName evidence="3">Transcriptional repressor DicA</fullName>
    </submittedName>
</protein>
<dbReference type="InterPro" id="IPR011256">
    <property type="entry name" value="Reg_factor_effector_dom_sf"/>
</dbReference>
<dbReference type="AlphaFoldDB" id="A0A1E3A1D3"/>
<dbReference type="SMART" id="SM00530">
    <property type="entry name" value="HTH_XRE"/>
    <property type="match status" value="1"/>
</dbReference>
<accession>A0A1E3A1D3</accession>
<dbReference type="SUPFAM" id="SSF47413">
    <property type="entry name" value="lambda repressor-like DNA-binding domains"/>
    <property type="match status" value="1"/>
</dbReference>
<dbReference type="PANTHER" id="PTHR46558:SF11">
    <property type="entry name" value="HTH-TYPE TRANSCRIPTIONAL REGULATOR XRE"/>
    <property type="match status" value="1"/>
</dbReference>
<reference evidence="3 4" key="1">
    <citation type="submission" date="2016-07" db="EMBL/GenBank/DDBJ databases">
        <title>Characterization of isolates of Eisenbergiella tayi derived from blood cultures, using whole genome sequencing.</title>
        <authorList>
            <person name="Burdz T."/>
            <person name="Wiebe D."/>
            <person name="Huynh C."/>
            <person name="Bernard K."/>
        </authorList>
    </citation>
    <scope>NUCLEOTIDE SEQUENCE [LARGE SCALE GENOMIC DNA]</scope>
    <source>
        <strain evidence="3 4">NML 110608</strain>
    </source>
</reference>
<dbReference type="Gene3D" id="1.10.260.40">
    <property type="entry name" value="lambda repressor-like DNA-binding domains"/>
    <property type="match status" value="1"/>
</dbReference>
<dbReference type="Pfam" id="PF01381">
    <property type="entry name" value="HTH_3"/>
    <property type="match status" value="1"/>
</dbReference>
<evidence type="ECO:0000259" key="2">
    <source>
        <dbReference type="PROSITE" id="PS50943"/>
    </source>
</evidence>
<dbReference type="CDD" id="cd00093">
    <property type="entry name" value="HTH_XRE"/>
    <property type="match status" value="1"/>
</dbReference>
<dbReference type="SUPFAM" id="SSF55136">
    <property type="entry name" value="Probable bacterial effector-binding domain"/>
    <property type="match status" value="1"/>
</dbReference>
<feature type="domain" description="HTH cro/C1-type" evidence="2">
    <location>
        <begin position="7"/>
        <end position="62"/>
    </location>
</feature>
<dbReference type="GO" id="GO:0003677">
    <property type="term" value="F:DNA binding"/>
    <property type="evidence" value="ECO:0007669"/>
    <property type="project" value="UniProtKB-KW"/>
</dbReference>
<dbReference type="EMBL" id="MCGH01000005">
    <property type="protein sequence ID" value="ODM02016.1"/>
    <property type="molecule type" value="Genomic_DNA"/>
</dbReference>
<proteinExistence type="predicted"/>
<dbReference type="PANTHER" id="PTHR46558">
    <property type="entry name" value="TRACRIPTIONAL REGULATORY PROTEIN-RELATED-RELATED"/>
    <property type="match status" value="1"/>
</dbReference>